<feature type="transmembrane region" description="Helical" evidence="1">
    <location>
        <begin position="158"/>
        <end position="181"/>
    </location>
</feature>
<feature type="transmembrane region" description="Helical" evidence="1">
    <location>
        <begin position="423"/>
        <end position="445"/>
    </location>
</feature>
<feature type="transmembrane region" description="Helical" evidence="1">
    <location>
        <begin position="232"/>
        <end position="250"/>
    </location>
</feature>
<evidence type="ECO:0008006" key="4">
    <source>
        <dbReference type="Google" id="ProtNLM"/>
    </source>
</evidence>
<feature type="transmembrane region" description="Helical" evidence="1">
    <location>
        <begin position="279"/>
        <end position="299"/>
    </location>
</feature>
<sequence>MRQLFNIIFNLGYFLILTMTAIALLFLSGQILLSHTYIPLRIAEGVQFVSNPWYFYPILLLFLFCLFLIRPLLEKVQTKHLFWILSLIFIATAIFLITAYDGRIRADAKHVFNAALAFNRGDYSSLTTVGSYMYRNPHQLGLMTLERLYAFISPTTQFAFSMNVVWTLLSHFLIYKITALLNDREIIQKYTILLTFLFLPQLFFVLFVYGTIPGLFFCLLSLYAFIKLDQKGNLLYALLGAASISLACLVRNNYIIFAIMLIGCCFLSIFYKWSWKKPLAIVLIVAGVVFSNKGLTAYYEQLVGGKIGVGTPKIAYITMGLRDDPNRQSLGGWYDAYNTKILKRNKYNESLATEMATRDLKNILIHFSKDPAYALKFFYEKVKSTWTEPTFQSIWTGPQIERQQYMKPTVLRSIYEERKGYQIVNFLLLTLLASIYLLSCFFILHKFFVTEKKLTPFDLYPFIFLLGGGLFHFFWETKSQYVYIYVLLLIPSAAQSLVDLSDWWKNKGKGKGKATDQLEKGL</sequence>
<feature type="transmembrane region" description="Helical" evidence="1">
    <location>
        <begin position="482"/>
        <end position="498"/>
    </location>
</feature>
<keyword evidence="1" id="KW-0812">Transmembrane</keyword>
<dbReference type="AlphaFoldDB" id="A0AAW3H7Z2"/>
<feature type="transmembrane region" description="Helical" evidence="1">
    <location>
        <begin position="81"/>
        <end position="100"/>
    </location>
</feature>
<feature type="transmembrane region" description="Helical" evidence="1">
    <location>
        <begin position="12"/>
        <end position="33"/>
    </location>
</feature>
<feature type="transmembrane region" description="Helical" evidence="1">
    <location>
        <begin position="193"/>
        <end position="226"/>
    </location>
</feature>
<keyword evidence="1" id="KW-0472">Membrane</keyword>
<feature type="transmembrane region" description="Helical" evidence="1">
    <location>
        <begin position="255"/>
        <end position="273"/>
    </location>
</feature>
<accession>A0AAW3H7Z2</accession>
<dbReference type="EMBL" id="JYGL01000001">
    <property type="protein sequence ID" value="KJQ59205.1"/>
    <property type="molecule type" value="Genomic_DNA"/>
</dbReference>
<reference evidence="2 3" key="1">
    <citation type="submission" date="2015-02" db="EMBL/GenBank/DDBJ databases">
        <title>Evolution of amylase-binding proteins of oral streptococcal species.</title>
        <authorList>
            <person name="Haase E.M."/>
        </authorList>
    </citation>
    <scope>NUCLEOTIDE SEQUENCE [LARGE SCALE GENOMIC DNA]</scope>
    <source>
        <strain evidence="2 3">G9B</strain>
    </source>
</reference>
<feature type="transmembrane region" description="Helical" evidence="1">
    <location>
        <begin position="457"/>
        <end position="475"/>
    </location>
</feature>
<protein>
    <recommendedName>
        <fullName evidence="4">Beta-carotene 15,15'-monooxygenase</fullName>
    </recommendedName>
</protein>
<evidence type="ECO:0000313" key="2">
    <source>
        <dbReference type="EMBL" id="KJQ59205.1"/>
    </source>
</evidence>
<keyword evidence="1" id="KW-1133">Transmembrane helix</keyword>
<name>A0AAW3H7Z2_STRGN</name>
<dbReference type="Proteomes" id="UP000033658">
    <property type="component" value="Unassembled WGS sequence"/>
</dbReference>
<evidence type="ECO:0000313" key="3">
    <source>
        <dbReference type="Proteomes" id="UP000033658"/>
    </source>
</evidence>
<evidence type="ECO:0000256" key="1">
    <source>
        <dbReference type="SAM" id="Phobius"/>
    </source>
</evidence>
<comment type="caution">
    <text evidence="2">The sequence shown here is derived from an EMBL/GenBank/DDBJ whole genome shotgun (WGS) entry which is preliminary data.</text>
</comment>
<gene>
    <name evidence="2" type="ORF">TZ86_01051</name>
</gene>
<feature type="transmembrane region" description="Helical" evidence="1">
    <location>
        <begin position="53"/>
        <end position="69"/>
    </location>
</feature>
<proteinExistence type="predicted"/>
<dbReference type="RefSeq" id="WP_045504057.1">
    <property type="nucleotide sequence ID" value="NZ_JYGL01000001.1"/>
</dbReference>
<organism evidence="2 3">
    <name type="scientific">Streptococcus gordonii</name>
    <dbReference type="NCBI Taxonomy" id="1302"/>
    <lineage>
        <taxon>Bacteria</taxon>
        <taxon>Bacillati</taxon>
        <taxon>Bacillota</taxon>
        <taxon>Bacilli</taxon>
        <taxon>Lactobacillales</taxon>
        <taxon>Streptococcaceae</taxon>
        <taxon>Streptococcus</taxon>
    </lineage>
</organism>